<proteinExistence type="predicted"/>
<protein>
    <recommendedName>
        <fullName evidence="3">MafI family immunity protein</fullName>
    </recommendedName>
</protein>
<sequence length="89" mass="10427">MNQRELWISIEHDLARARQVLPDSVLTHEAISQYHEFLGHNELELACDALERYANEHPVPNDFWIALRDAAMKMNLSDHAARYEKRISN</sequence>
<evidence type="ECO:0008006" key="3">
    <source>
        <dbReference type="Google" id="ProtNLM"/>
    </source>
</evidence>
<gene>
    <name evidence="1" type="ORF">ACFPT7_02505</name>
</gene>
<evidence type="ECO:0000313" key="2">
    <source>
        <dbReference type="Proteomes" id="UP001596091"/>
    </source>
</evidence>
<organism evidence="1 2">
    <name type="scientific">Acidicapsa dinghuensis</name>
    <dbReference type="NCBI Taxonomy" id="2218256"/>
    <lineage>
        <taxon>Bacteria</taxon>
        <taxon>Pseudomonadati</taxon>
        <taxon>Acidobacteriota</taxon>
        <taxon>Terriglobia</taxon>
        <taxon>Terriglobales</taxon>
        <taxon>Acidobacteriaceae</taxon>
        <taxon>Acidicapsa</taxon>
    </lineage>
</organism>
<comment type="caution">
    <text evidence="1">The sequence shown here is derived from an EMBL/GenBank/DDBJ whole genome shotgun (WGS) entry which is preliminary data.</text>
</comment>
<dbReference type="EMBL" id="JBHSPH010000001">
    <property type="protein sequence ID" value="MFC5861157.1"/>
    <property type="molecule type" value="Genomic_DNA"/>
</dbReference>
<reference evidence="2" key="1">
    <citation type="journal article" date="2019" name="Int. J. Syst. Evol. Microbiol.">
        <title>The Global Catalogue of Microorganisms (GCM) 10K type strain sequencing project: providing services to taxonomists for standard genome sequencing and annotation.</title>
        <authorList>
            <consortium name="The Broad Institute Genomics Platform"/>
            <consortium name="The Broad Institute Genome Sequencing Center for Infectious Disease"/>
            <person name="Wu L."/>
            <person name="Ma J."/>
        </authorList>
    </citation>
    <scope>NUCLEOTIDE SEQUENCE [LARGE SCALE GENOMIC DNA]</scope>
    <source>
        <strain evidence="2">JCM 4087</strain>
    </source>
</reference>
<accession>A0ABW1EA02</accession>
<evidence type="ECO:0000313" key="1">
    <source>
        <dbReference type="EMBL" id="MFC5861157.1"/>
    </source>
</evidence>
<dbReference type="Proteomes" id="UP001596091">
    <property type="component" value="Unassembled WGS sequence"/>
</dbReference>
<name>A0ABW1EA02_9BACT</name>
<keyword evidence="2" id="KW-1185">Reference proteome</keyword>
<dbReference type="RefSeq" id="WP_263334299.1">
    <property type="nucleotide sequence ID" value="NZ_JAGSYH010000002.1"/>
</dbReference>